<evidence type="ECO:0000313" key="3">
    <source>
        <dbReference type="Proteomes" id="UP000028839"/>
    </source>
</evidence>
<dbReference type="PROSITE" id="PS51707">
    <property type="entry name" value="CYTH"/>
    <property type="match status" value="1"/>
</dbReference>
<dbReference type="Proteomes" id="UP000028839">
    <property type="component" value="Unassembled WGS sequence"/>
</dbReference>
<dbReference type="OrthoDB" id="3034217at2"/>
<dbReference type="AlphaFoldDB" id="A0A0E2ZK50"/>
<dbReference type="SMART" id="SM01118">
    <property type="entry name" value="CYTH"/>
    <property type="match status" value="1"/>
</dbReference>
<evidence type="ECO:0000259" key="1">
    <source>
        <dbReference type="PROSITE" id="PS51707"/>
    </source>
</evidence>
<sequence length="321" mass="36718">MPIESEIKLRLPPGQFSKFSEHPWVKEHGKQGPVRKHLQSIYFDTPDLRLLDQGVGLRVRRMDHRWIQTLKGDNSGEAGLQRRQEWESEVENNAPDLEWLVAEAKVGVFKESDLAARLIPVFETDFYRMIWILQVRRGSAIELALDEGHIHAHGRTESLSELELELKQGDEKDLYSAALQLAEIFSLAVEHASKAERGYRLYTQQFSPLSAPGFVSAGTVSDVQSLSYWLARLQYGERLLLERRDPQGYSHLRAAAEELYGGVMTAEQKMGISLQEDLHWLVRGLQGNKDFTEVCHLVAAPRYSQLLLRLGRYLAELKEKQ</sequence>
<comment type="caution">
    <text evidence="2">The sequence shown here is derived from an EMBL/GenBank/DDBJ whole genome shotgun (WGS) entry which is preliminary data.</text>
</comment>
<dbReference type="PANTHER" id="PTHR39569:SF1">
    <property type="entry name" value="INORGANIC TRIPHOSPHATASE"/>
    <property type="match status" value="1"/>
</dbReference>
<dbReference type="HOGENOM" id="CLU_868286_0_0_6"/>
<dbReference type="InterPro" id="IPR033469">
    <property type="entry name" value="CYTH-like_dom_sf"/>
</dbReference>
<dbReference type="Gene3D" id="2.40.320.10">
    <property type="entry name" value="Hypothetical Protein Pfu-838710-001"/>
    <property type="match status" value="1"/>
</dbReference>
<dbReference type="EMBL" id="JPGN01000075">
    <property type="protein sequence ID" value="KFI18652.1"/>
    <property type="molecule type" value="Genomic_DNA"/>
</dbReference>
<protein>
    <submittedName>
        <fullName evidence="2">Adenylate cyclase</fullName>
    </submittedName>
</protein>
<dbReference type="SUPFAM" id="SSF55154">
    <property type="entry name" value="CYTH-like phosphatases"/>
    <property type="match status" value="1"/>
</dbReference>
<proteinExistence type="predicted"/>
<dbReference type="CDD" id="cd07756">
    <property type="entry name" value="CYTH-like_Pase_CHAD"/>
    <property type="match status" value="1"/>
</dbReference>
<dbReference type="Pfam" id="PF01928">
    <property type="entry name" value="CYTH"/>
    <property type="match status" value="1"/>
</dbReference>
<dbReference type="PANTHER" id="PTHR39569">
    <property type="entry name" value="INORGANIC TRIPHOSPHATASE"/>
    <property type="match status" value="1"/>
</dbReference>
<dbReference type="GO" id="GO:0046872">
    <property type="term" value="F:metal ion binding"/>
    <property type="evidence" value="ECO:0007669"/>
    <property type="project" value="TreeGrafter"/>
</dbReference>
<accession>A0A0E2ZK50</accession>
<dbReference type="GO" id="GO:0050355">
    <property type="term" value="F:inorganic triphosphate phosphatase activity"/>
    <property type="evidence" value="ECO:0007669"/>
    <property type="project" value="InterPro"/>
</dbReference>
<dbReference type="InterPro" id="IPR039013">
    <property type="entry name" value="YgiF"/>
</dbReference>
<name>A0A0E2ZK50_9GAMM</name>
<feature type="domain" description="CYTH" evidence="1">
    <location>
        <begin position="2"/>
        <end position="205"/>
    </location>
</feature>
<reference evidence="2 3" key="1">
    <citation type="submission" date="2014-07" db="EMBL/GenBank/DDBJ databases">
        <title>Comparative analysis of Nitrosococcus oceani genome inventories of strains from Pacific and Atlantic gyres.</title>
        <authorList>
            <person name="Lim C.K."/>
            <person name="Wang L."/>
            <person name="Sayavedra-Soto L.A."/>
            <person name="Klotz M.G."/>
        </authorList>
    </citation>
    <scope>NUCLEOTIDE SEQUENCE [LARGE SCALE GENOMIC DNA]</scope>
    <source>
        <strain evidence="2 3">C-27</strain>
    </source>
</reference>
<dbReference type="InterPro" id="IPR023577">
    <property type="entry name" value="CYTH_domain"/>
</dbReference>
<organism evidence="2 3">
    <name type="scientific">Nitrosococcus oceani C-27</name>
    <dbReference type="NCBI Taxonomy" id="314279"/>
    <lineage>
        <taxon>Bacteria</taxon>
        <taxon>Pseudomonadati</taxon>
        <taxon>Pseudomonadota</taxon>
        <taxon>Gammaproteobacteria</taxon>
        <taxon>Chromatiales</taxon>
        <taxon>Chromatiaceae</taxon>
        <taxon>Nitrosococcus</taxon>
    </lineage>
</organism>
<evidence type="ECO:0000313" key="2">
    <source>
        <dbReference type="EMBL" id="KFI18652.1"/>
    </source>
</evidence>
<gene>
    <name evidence="2" type="ORF">IB75_12750</name>
</gene>